<keyword evidence="2 3" id="KW-0012">Acyltransferase</keyword>
<dbReference type="GO" id="GO:0009404">
    <property type="term" value="P:toxin metabolic process"/>
    <property type="evidence" value="ECO:0007669"/>
    <property type="project" value="UniProtKB-UniRule"/>
</dbReference>
<dbReference type="InterPro" id="IPR003996">
    <property type="entry name" value="RTX_toxin-activating_protC_bac"/>
</dbReference>
<protein>
    <recommendedName>
        <fullName evidence="2">RTX toxin-activating lysine-acyltransferase</fullName>
        <ecNumber evidence="2">2.3.1.-</ecNumber>
    </recommendedName>
</protein>
<dbReference type="RefSeq" id="WP_100257698.1">
    <property type="nucleotide sequence ID" value="NZ_CP011797.1"/>
</dbReference>
<organism evidence="3 4">
    <name type="scientific">Reinekea forsetii</name>
    <dbReference type="NCBI Taxonomy" id="1336806"/>
    <lineage>
        <taxon>Bacteria</taxon>
        <taxon>Pseudomonadati</taxon>
        <taxon>Pseudomonadota</taxon>
        <taxon>Gammaproteobacteria</taxon>
        <taxon>Oceanospirillales</taxon>
        <taxon>Saccharospirillaceae</taxon>
        <taxon>Reinekea</taxon>
    </lineage>
</organism>
<keyword evidence="2 3" id="KW-0808">Transferase</keyword>
<reference evidence="3 4" key="1">
    <citation type="journal article" date="2017" name="Environ. Microbiol.">
        <title>Genomic and physiological analyses of 'Reinekea forsetii' reveal a versatile opportunistic lifestyle during spring algae blooms.</title>
        <authorList>
            <person name="Avci B."/>
            <person name="Hahnke R.L."/>
            <person name="Chafee M."/>
            <person name="Fischer T."/>
            <person name="Gruber-Vodicka H."/>
            <person name="Tegetmeyer H.E."/>
            <person name="Harder J."/>
            <person name="Fuchs B.M."/>
            <person name="Amann R.I."/>
            <person name="Teeling H."/>
        </authorList>
    </citation>
    <scope>NUCLEOTIDE SEQUENCE [LARGE SCALE GENOMIC DNA]</scope>
    <source>
        <strain evidence="3 4">Hel1_31_D35</strain>
    </source>
</reference>
<evidence type="ECO:0000313" key="3">
    <source>
        <dbReference type="EMBL" id="ATX77441.1"/>
    </source>
</evidence>
<keyword evidence="2" id="KW-0963">Cytoplasm</keyword>
<keyword evidence="2" id="KW-0204">Cytolysis</keyword>
<comment type="similarity">
    <text evidence="1 2">Belongs to the RTX toxin acyltransferase family.</text>
</comment>
<proteinExistence type="inferred from homology"/>
<sequence length="157" mass="18530">MNHDIESPLAVCSEIDATRLTDSARLGMVTDLALHQDELSEISIPQLVNRVCAAARIHQTRFFFDFKNRPYAYVSWAHFNEQQHRQLLAHNSGELEQPERFFIPRDAPYLWFYDLICPFSSPLQIFKTLKESMPTFAMAHLLQRSELDEHKRIRRIW</sequence>
<dbReference type="EMBL" id="CP011797">
    <property type="protein sequence ID" value="ATX77441.1"/>
    <property type="molecule type" value="Genomic_DNA"/>
</dbReference>
<dbReference type="EC" id="2.3.1.-" evidence="2"/>
<evidence type="ECO:0000256" key="2">
    <source>
        <dbReference type="RuleBase" id="RU368102"/>
    </source>
</evidence>
<name>A0A2K8KUA8_9GAMM</name>
<gene>
    <name evidence="3" type="ORF">REIFOR_02310</name>
</gene>
<dbReference type="GO" id="GO:0016746">
    <property type="term" value="F:acyltransferase activity"/>
    <property type="evidence" value="ECO:0007669"/>
    <property type="project" value="UniProtKB-UniRule"/>
</dbReference>
<accession>A0A2K8KUA8</accession>
<dbReference type="AlphaFoldDB" id="A0A2K8KUA8"/>
<dbReference type="GO" id="GO:0005737">
    <property type="term" value="C:cytoplasm"/>
    <property type="evidence" value="ECO:0007669"/>
    <property type="project" value="UniProtKB-SubCell"/>
</dbReference>
<dbReference type="Proteomes" id="UP000229757">
    <property type="component" value="Chromosome"/>
</dbReference>
<dbReference type="KEGG" id="rfo:REIFOR_02310"/>
<comment type="subcellular location">
    <subcellularLocation>
        <location evidence="2">Cytoplasm</location>
    </subcellularLocation>
</comment>
<dbReference type="OrthoDB" id="5431564at2"/>
<evidence type="ECO:0000313" key="4">
    <source>
        <dbReference type="Proteomes" id="UP000229757"/>
    </source>
</evidence>
<dbReference type="Pfam" id="PF02794">
    <property type="entry name" value="HlyC"/>
    <property type="match status" value="1"/>
</dbReference>
<comment type="function">
    <text evidence="2">Involved in fatty acylation of protoxin at internal lysine residues, thereby converting it to the active toxin.</text>
</comment>
<dbReference type="GO" id="GO:0031640">
    <property type="term" value="P:killing of cells of another organism"/>
    <property type="evidence" value="ECO:0007669"/>
    <property type="project" value="UniProtKB-KW"/>
</dbReference>
<keyword evidence="4" id="KW-1185">Reference proteome</keyword>
<evidence type="ECO:0000256" key="1">
    <source>
        <dbReference type="ARBA" id="ARBA00005686"/>
    </source>
</evidence>